<dbReference type="InterPro" id="IPR017972">
    <property type="entry name" value="Cyt_P450_CS"/>
</dbReference>
<proteinExistence type="inferred from homology"/>
<gene>
    <name evidence="11" type="ORF">PG991_005643</name>
</gene>
<protein>
    <submittedName>
        <fullName evidence="11">Cytochrome P450 monooxygenase alt2</fullName>
    </submittedName>
</protein>
<dbReference type="Gene3D" id="1.10.630.10">
    <property type="entry name" value="Cytochrome P450"/>
    <property type="match status" value="1"/>
</dbReference>
<dbReference type="GO" id="GO:0004497">
    <property type="term" value="F:monooxygenase activity"/>
    <property type="evidence" value="ECO:0007669"/>
    <property type="project" value="UniProtKB-KW"/>
</dbReference>
<dbReference type="PRINTS" id="PR00463">
    <property type="entry name" value="EP450I"/>
</dbReference>
<comment type="caution">
    <text evidence="11">The sequence shown here is derived from an EMBL/GenBank/DDBJ whole genome shotgun (WGS) entry which is preliminary data.</text>
</comment>
<dbReference type="InterPro" id="IPR047146">
    <property type="entry name" value="Cyt_P450_E_CYP52_fungi"/>
</dbReference>
<keyword evidence="10" id="KW-0472">Membrane</keyword>
<dbReference type="InterPro" id="IPR001128">
    <property type="entry name" value="Cyt_P450"/>
</dbReference>
<evidence type="ECO:0000256" key="10">
    <source>
        <dbReference type="SAM" id="Phobius"/>
    </source>
</evidence>
<evidence type="ECO:0000256" key="4">
    <source>
        <dbReference type="ARBA" id="ARBA00022723"/>
    </source>
</evidence>
<dbReference type="PROSITE" id="PS00086">
    <property type="entry name" value="CYTOCHROME_P450"/>
    <property type="match status" value="1"/>
</dbReference>
<organism evidence="11 12">
    <name type="scientific">Apiospora marii</name>
    <dbReference type="NCBI Taxonomy" id="335849"/>
    <lineage>
        <taxon>Eukaryota</taxon>
        <taxon>Fungi</taxon>
        <taxon>Dikarya</taxon>
        <taxon>Ascomycota</taxon>
        <taxon>Pezizomycotina</taxon>
        <taxon>Sordariomycetes</taxon>
        <taxon>Xylariomycetidae</taxon>
        <taxon>Amphisphaeriales</taxon>
        <taxon>Apiosporaceae</taxon>
        <taxon>Apiospora</taxon>
    </lineage>
</organism>
<evidence type="ECO:0000256" key="2">
    <source>
        <dbReference type="ARBA" id="ARBA00010617"/>
    </source>
</evidence>
<dbReference type="EMBL" id="JAQQWI010000007">
    <property type="protein sequence ID" value="KAK8028587.1"/>
    <property type="molecule type" value="Genomic_DNA"/>
</dbReference>
<keyword evidence="5 8" id="KW-0560">Oxidoreductase</keyword>
<evidence type="ECO:0000256" key="9">
    <source>
        <dbReference type="SAM" id="MobiDB-lite"/>
    </source>
</evidence>
<evidence type="ECO:0000256" key="3">
    <source>
        <dbReference type="ARBA" id="ARBA00022617"/>
    </source>
</evidence>
<feature type="compositionally biased region" description="Basic and acidic residues" evidence="9">
    <location>
        <begin position="1"/>
        <end position="16"/>
    </location>
</feature>
<dbReference type="CDD" id="cd11063">
    <property type="entry name" value="CYP52"/>
    <property type="match status" value="1"/>
</dbReference>
<reference evidence="11 12" key="1">
    <citation type="submission" date="2023-01" db="EMBL/GenBank/DDBJ databases">
        <title>Analysis of 21 Apiospora genomes using comparative genomics revels a genus with tremendous synthesis potential of carbohydrate active enzymes and secondary metabolites.</title>
        <authorList>
            <person name="Sorensen T."/>
        </authorList>
    </citation>
    <scope>NUCLEOTIDE SEQUENCE [LARGE SCALE GENOMIC DNA]</scope>
    <source>
        <strain evidence="11 12">CBS 20057</strain>
    </source>
</reference>
<dbReference type="PRINTS" id="PR00385">
    <property type="entry name" value="P450"/>
</dbReference>
<keyword evidence="10" id="KW-1133">Transmembrane helix</keyword>
<accession>A0ABR1SC20</accession>
<dbReference type="Proteomes" id="UP001396898">
    <property type="component" value="Unassembled WGS sequence"/>
</dbReference>
<evidence type="ECO:0000256" key="8">
    <source>
        <dbReference type="RuleBase" id="RU000461"/>
    </source>
</evidence>
<comment type="similarity">
    <text evidence="2 8">Belongs to the cytochrome P450 family.</text>
</comment>
<name>A0ABR1SC20_9PEZI</name>
<evidence type="ECO:0000256" key="1">
    <source>
        <dbReference type="ARBA" id="ARBA00001971"/>
    </source>
</evidence>
<dbReference type="Pfam" id="PF00067">
    <property type="entry name" value="p450"/>
    <property type="match status" value="1"/>
</dbReference>
<comment type="cofactor">
    <cofactor evidence="1">
        <name>heme</name>
        <dbReference type="ChEBI" id="CHEBI:30413"/>
    </cofactor>
</comment>
<feature type="region of interest" description="Disordered" evidence="9">
    <location>
        <begin position="1"/>
        <end position="21"/>
    </location>
</feature>
<keyword evidence="3 8" id="KW-0349">Heme</keyword>
<evidence type="ECO:0000313" key="11">
    <source>
        <dbReference type="EMBL" id="KAK8028587.1"/>
    </source>
</evidence>
<keyword evidence="4 8" id="KW-0479">Metal-binding</keyword>
<evidence type="ECO:0000256" key="7">
    <source>
        <dbReference type="ARBA" id="ARBA00023033"/>
    </source>
</evidence>
<sequence>MAFKQVEVRRRGRDNTGNDSSRMIMAREIPNQANGAILYLTSDFSRTGLLVCLGAILVLLRLINSYVVRPWRHWFKARQLGCGSVPTEPRKWPLGLDIVRNGLMADKDQRMPEYVTDRFEAMGRYTWRMNVLGSSNFITAEPRNIQAILATQFDEFKLGDVRTTNLKLFLGRSIFAVDGPAWHSAREVMRPLFTRENVSNVRLLEGRSQSMMRCLLESSEGVRSTSQDKDGRTWTAPVSLAALLPRFTLDSATEVFLGQSANSLEARLRGEKKEDLNWALEQMVPLLRMRLTLRGLYWIYGNKELRRIAAVMHQFTNDAMDKADATVRSGENRAKYDFLDTLRARCADRDEVREQVLGLLAAGTDTTAALTGWVFYSLIRNPRVFAKLRQIVLQHFGEATGGTDAADSVTFEKLKNCTYLQHVLNETLRRHSVVPLNSRCAKRDTTLPTGGGPDGTQPIFVPAGTECNFSTHILHRRKDLWGPDADDFVPERWEKRRPGTFHYVPFNGGPRICIGQQFALTEAGFVVVRILQEFDAIEGLDLDSTSRDYSNFGITCAPGSSIDRHEGVLCRLRLAK</sequence>
<keyword evidence="6 8" id="KW-0408">Iron</keyword>
<dbReference type="InterPro" id="IPR002401">
    <property type="entry name" value="Cyt_P450_E_grp-I"/>
</dbReference>
<dbReference type="InterPro" id="IPR036396">
    <property type="entry name" value="Cyt_P450_sf"/>
</dbReference>
<dbReference type="PANTHER" id="PTHR24287:SF1">
    <property type="entry name" value="P450, PUTATIVE (EUROFUNG)-RELATED"/>
    <property type="match status" value="1"/>
</dbReference>
<evidence type="ECO:0000256" key="6">
    <source>
        <dbReference type="ARBA" id="ARBA00023004"/>
    </source>
</evidence>
<keyword evidence="10" id="KW-0812">Transmembrane</keyword>
<feature type="transmembrane region" description="Helical" evidence="10">
    <location>
        <begin position="48"/>
        <end position="68"/>
    </location>
</feature>
<keyword evidence="12" id="KW-1185">Reference proteome</keyword>
<evidence type="ECO:0000313" key="12">
    <source>
        <dbReference type="Proteomes" id="UP001396898"/>
    </source>
</evidence>
<dbReference type="SUPFAM" id="SSF48264">
    <property type="entry name" value="Cytochrome P450"/>
    <property type="match status" value="1"/>
</dbReference>
<evidence type="ECO:0000256" key="5">
    <source>
        <dbReference type="ARBA" id="ARBA00023002"/>
    </source>
</evidence>
<dbReference type="PANTHER" id="PTHR24287">
    <property type="entry name" value="P450, PUTATIVE (EUROFUNG)-RELATED"/>
    <property type="match status" value="1"/>
</dbReference>
<keyword evidence="7 8" id="KW-0503">Monooxygenase</keyword>